<dbReference type="InterPro" id="IPR013320">
    <property type="entry name" value="ConA-like_dom_sf"/>
</dbReference>
<evidence type="ECO:0000256" key="4">
    <source>
        <dbReference type="ARBA" id="ARBA00010217"/>
    </source>
</evidence>
<dbReference type="Pfam" id="PF00069">
    <property type="entry name" value="Pkinase"/>
    <property type="match status" value="1"/>
</dbReference>
<evidence type="ECO:0000256" key="5">
    <source>
        <dbReference type="ARBA" id="ARBA00022692"/>
    </source>
</evidence>
<evidence type="ECO:0000313" key="14">
    <source>
        <dbReference type="EMBL" id="RXH83209.1"/>
    </source>
</evidence>
<evidence type="ECO:0000256" key="9">
    <source>
        <dbReference type="ARBA" id="ARBA00022840"/>
    </source>
</evidence>
<keyword evidence="12" id="KW-0675">Receptor</keyword>
<comment type="similarity">
    <text evidence="4">In the C-terminal section; belongs to the protein kinase superfamily. Ser/Thr protein kinase family.</text>
</comment>
<dbReference type="Pfam" id="PF00139">
    <property type="entry name" value="Lectin_legB"/>
    <property type="match status" value="2"/>
</dbReference>
<dbReference type="GO" id="GO:0005524">
    <property type="term" value="F:ATP binding"/>
    <property type="evidence" value="ECO:0007669"/>
    <property type="project" value="UniProtKB-KW"/>
</dbReference>
<dbReference type="Proteomes" id="UP000290289">
    <property type="component" value="Chromosome 11"/>
</dbReference>
<evidence type="ECO:0000259" key="13">
    <source>
        <dbReference type="PROSITE" id="PS50011"/>
    </source>
</evidence>
<comment type="caution">
    <text evidence="14">The sequence shown here is derived from an EMBL/GenBank/DDBJ whole genome shotgun (WGS) entry which is preliminary data.</text>
</comment>
<dbReference type="InterPro" id="IPR001245">
    <property type="entry name" value="Ser-Thr/Tyr_kinase_cat_dom"/>
</dbReference>
<organism evidence="14 15">
    <name type="scientific">Malus domestica</name>
    <name type="common">Apple</name>
    <name type="synonym">Pyrus malus</name>
    <dbReference type="NCBI Taxonomy" id="3750"/>
    <lineage>
        <taxon>Eukaryota</taxon>
        <taxon>Viridiplantae</taxon>
        <taxon>Streptophyta</taxon>
        <taxon>Embryophyta</taxon>
        <taxon>Tracheophyta</taxon>
        <taxon>Spermatophyta</taxon>
        <taxon>Magnoliopsida</taxon>
        <taxon>eudicotyledons</taxon>
        <taxon>Gunneridae</taxon>
        <taxon>Pentapetalae</taxon>
        <taxon>rosids</taxon>
        <taxon>fabids</taxon>
        <taxon>Rosales</taxon>
        <taxon>Rosaceae</taxon>
        <taxon>Amygdaloideae</taxon>
        <taxon>Maleae</taxon>
        <taxon>Malus</taxon>
    </lineage>
</organism>
<keyword evidence="9" id="KW-0067">ATP-binding</keyword>
<keyword evidence="10" id="KW-1133">Transmembrane helix</keyword>
<keyword evidence="7" id="KW-0430">Lectin</keyword>
<sequence>MLQSQAISNLFWRWSLIPLGVQGQRWRIQTSDTWGLTSTLSSITKPWNSGGVEGKLNRVWISYNSNSKNLSVSLTTYSNDNRKQVITLSFLVDLSKYLPVGSLSGAAPPLLTSWNFTSTSLVGDGSPALSSQENKGLELIIWAQTIKEESLVPEPIPRSNKTKETNGCRDSSALGLYNSCKKRATGGRADKNLTISNHLSEKEISLKKFSDKELAWATRNFFDGEKIGVGRYGAFYKGYIKELNIYVAVKKMSRRSELVPKEYASEVSIISELQHRNLVQLIGWCHEKGELLISLVWEVRYKIAQGLASGLLYLHKDCRHRLLHQGIASSNVMLDSNFNAKLGDFRLAWHLYEKYSDTMPLAPEYAATQRLRSCCFGDFLWKKGHRTKVCRWSSQYIVEWVWQLYGEGKIIEAADLRLCGSFDEKQMECLLIVVLQPSRLSLPRALADAADSPMKGSSIKATNPKLCGSFDDKQMECLLIVEITNPDLQYKPEEKTGSSGHGDMENTNSLVPEGVCFSFPPKAKMAANNSAIMAVLSPKLDHHFFFILLLLTDVLKKLVTEGDAVMSNQLIHLTKGRRGGETLVAYGSVGRVRYGKPFLLPDNDTGILADFSSSFTFMINTKNSTTPTYAEGLAFFLATKRVLTQPSTWSR</sequence>
<accession>A0A498IJ83</accession>
<feature type="domain" description="Protein kinase" evidence="13">
    <location>
        <begin position="221"/>
        <end position="599"/>
    </location>
</feature>
<dbReference type="GO" id="GO:0004672">
    <property type="term" value="F:protein kinase activity"/>
    <property type="evidence" value="ECO:0007669"/>
    <property type="project" value="InterPro"/>
</dbReference>
<dbReference type="InterPro" id="IPR050528">
    <property type="entry name" value="L-type_Lectin-RKs"/>
</dbReference>
<reference evidence="14 15" key="1">
    <citation type="submission" date="2018-10" db="EMBL/GenBank/DDBJ databases">
        <title>A high-quality apple genome assembly.</title>
        <authorList>
            <person name="Hu J."/>
        </authorList>
    </citation>
    <scope>NUCLEOTIDE SEQUENCE [LARGE SCALE GENOMIC DNA]</scope>
    <source>
        <strain evidence="15">cv. HFTH1</strain>
        <tissue evidence="14">Young leaf</tissue>
    </source>
</reference>
<keyword evidence="6" id="KW-0732">Signal</keyword>
<comment type="similarity">
    <text evidence="3">In the N-terminal section; belongs to the leguminous lectin family.</text>
</comment>
<dbReference type="InterPro" id="IPR001220">
    <property type="entry name" value="Legume_lectin_dom"/>
</dbReference>
<dbReference type="EMBL" id="RDQH01000337">
    <property type="protein sequence ID" value="RXH83209.1"/>
    <property type="molecule type" value="Genomic_DNA"/>
</dbReference>
<protein>
    <recommendedName>
        <fullName evidence="13">Protein kinase domain-containing protein</fullName>
    </recommendedName>
</protein>
<dbReference type="PROSITE" id="PS50011">
    <property type="entry name" value="PROTEIN_KINASE_DOM"/>
    <property type="match status" value="1"/>
</dbReference>
<dbReference type="Gene3D" id="3.30.200.20">
    <property type="entry name" value="Phosphorylase Kinase, domain 1"/>
    <property type="match status" value="1"/>
</dbReference>
<dbReference type="AlphaFoldDB" id="A0A498IJ83"/>
<dbReference type="GO" id="GO:0016020">
    <property type="term" value="C:membrane"/>
    <property type="evidence" value="ECO:0007669"/>
    <property type="project" value="UniProtKB-SubCell"/>
</dbReference>
<proteinExistence type="inferred from homology"/>
<evidence type="ECO:0000313" key="15">
    <source>
        <dbReference type="Proteomes" id="UP000290289"/>
    </source>
</evidence>
<comment type="subcellular location">
    <subcellularLocation>
        <location evidence="1">Membrane</location>
        <topology evidence="1">Single-pass type I membrane protein</topology>
    </subcellularLocation>
</comment>
<dbReference type="Pfam" id="PF07714">
    <property type="entry name" value="PK_Tyr_Ser-Thr"/>
    <property type="match status" value="1"/>
</dbReference>
<dbReference type="InterPro" id="IPR011009">
    <property type="entry name" value="Kinase-like_dom_sf"/>
</dbReference>
<comment type="similarity">
    <text evidence="2">Belongs to the leguminous lectin family.</text>
</comment>
<dbReference type="InterPro" id="IPR000719">
    <property type="entry name" value="Prot_kinase_dom"/>
</dbReference>
<evidence type="ECO:0000256" key="8">
    <source>
        <dbReference type="ARBA" id="ARBA00022741"/>
    </source>
</evidence>
<gene>
    <name evidence="14" type="ORF">DVH24_003707</name>
</gene>
<dbReference type="SUPFAM" id="SSF56112">
    <property type="entry name" value="Protein kinase-like (PK-like)"/>
    <property type="match status" value="1"/>
</dbReference>
<keyword evidence="15" id="KW-1185">Reference proteome</keyword>
<keyword evidence="8" id="KW-0547">Nucleotide-binding</keyword>
<dbReference type="PANTHER" id="PTHR27007">
    <property type="match status" value="1"/>
</dbReference>
<name>A0A498IJ83_MALDO</name>
<evidence type="ECO:0000256" key="6">
    <source>
        <dbReference type="ARBA" id="ARBA00022729"/>
    </source>
</evidence>
<evidence type="ECO:0000256" key="10">
    <source>
        <dbReference type="ARBA" id="ARBA00022989"/>
    </source>
</evidence>
<evidence type="ECO:0000256" key="3">
    <source>
        <dbReference type="ARBA" id="ARBA00008536"/>
    </source>
</evidence>
<dbReference type="GO" id="GO:0030246">
    <property type="term" value="F:carbohydrate binding"/>
    <property type="evidence" value="ECO:0007669"/>
    <property type="project" value="UniProtKB-KW"/>
</dbReference>
<evidence type="ECO:0000256" key="7">
    <source>
        <dbReference type="ARBA" id="ARBA00022734"/>
    </source>
</evidence>
<dbReference type="SUPFAM" id="SSF49899">
    <property type="entry name" value="Concanavalin A-like lectins/glucanases"/>
    <property type="match status" value="1"/>
</dbReference>
<evidence type="ECO:0000256" key="11">
    <source>
        <dbReference type="ARBA" id="ARBA00023136"/>
    </source>
</evidence>
<evidence type="ECO:0000256" key="2">
    <source>
        <dbReference type="ARBA" id="ARBA00007606"/>
    </source>
</evidence>
<dbReference type="Gene3D" id="1.10.510.10">
    <property type="entry name" value="Transferase(Phosphotransferase) domain 1"/>
    <property type="match status" value="1"/>
</dbReference>
<evidence type="ECO:0000256" key="12">
    <source>
        <dbReference type="ARBA" id="ARBA00023170"/>
    </source>
</evidence>
<dbReference type="Gene3D" id="2.60.120.200">
    <property type="match status" value="2"/>
</dbReference>
<keyword evidence="11" id="KW-0472">Membrane</keyword>
<evidence type="ECO:0000256" key="1">
    <source>
        <dbReference type="ARBA" id="ARBA00004479"/>
    </source>
</evidence>
<keyword evidence="5" id="KW-0812">Transmembrane</keyword>